<organism evidence="2 3">
    <name type="scientific">Hevea brasiliensis</name>
    <name type="common">Para rubber tree</name>
    <name type="synonym">Siphonia brasiliensis</name>
    <dbReference type="NCBI Taxonomy" id="3981"/>
    <lineage>
        <taxon>Eukaryota</taxon>
        <taxon>Viridiplantae</taxon>
        <taxon>Streptophyta</taxon>
        <taxon>Embryophyta</taxon>
        <taxon>Tracheophyta</taxon>
        <taxon>Spermatophyta</taxon>
        <taxon>Magnoliopsida</taxon>
        <taxon>eudicotyledons</taxon>
        <taxon>Gunneridae</taxon>
        <taxon>Pentapetalae</taxon>
        <taxon>rosids</taxon>
        <taxon>fabids</taxon>
        <taxon>Malpighiales</taxon>
        <taxon>Euphorbiaceae</taxon>
        <taxon>Crotonoideae</taxon>
        <taxon>Micrandreae</taxon>
        <taxon>Hevea</taxon>
    </lineage>
</organism>
<gene>
    <name evidence="2" type="ORF">GH714_014926</name>
</gene>
<accession>A0A6A6L7Q5</accession>
<dbReference type="EMBL" id="JAAGAX010000012">
    <property type="protein sequence ID" value="KAF2297024.1"/>
    <property type="molecule type" value="Genomic_DNA"/>
</dbReference>
<dbReference type="PANTHER" id="PTHR47481:SF33">
    <property type="entry name" value="RETROTRANSPOSON COPIA-LIKE N-TERMINAL DOMAIN-CONTAINING PROTEIN"/>
    <property type="match status" value="1"/>
</dbReference>
<reference evidence="2 3" key="1">
    <citation type="journal article" date="2020" name="Mol. Plant">
        <title>The Chromosome-Based Rubber Tree Genome Provides New Insights into Spurge Genome Evolution and Rubber Biosynthesis.</title>
        <authorList>
            <person name="Liu J."/>
            <person name="Shi C."/>
            <person name="Shi C.C."/>
            <person name="Li W."/>
            <person name="Zhang Q.J."/>
            <person name="Zhang Y."/>
            <person name="Li K."/>
            <person name="Lu H.F."/>
            <person name="Shi C."/>
            <person name="Zhu S.T."/>
            <person name="Xiao Z.Y."/>
            <person name="Nan H."/>
            <person name="Yue Y."/>
            <person name="Zhu X.G."/>
            <person name="Wu Y."/>
            <person name="Hong X.N."/>
            <person name="Fan G.Y."/>
            <person name="Tong Y."/>
            <person name="Zhang D."/>
            <person name="Mao C.L."/>
            <person name="Liu Y.L."/>
            <person name="Hao S.J."/>
            <person name="Liu W.Q."/>
            <person name="Lv M.Q."/>
            <person name="Zhang H.B."/>
            <person name="Liu Y."/>
            <person name="Hu-Tang G.R."/>
            <person name="Wang J.P."/>
            <person name="Wang J.H."/>
            <person name="Sun Y.H."/>
            <person name="Ni S.B."/>
            <person name="Chen W.B."/>
            <person name="Zhang X.C."/>
            <person name="Jiao Y.N."/>
            <person name="Eichler E.E."/>
            <person name="Li G.H."/>
            <person name="Liu X."/>
            <person name="Gao L.Z."/>
        </authorList>
    </citation>
    <scope>NUCLEOTIDE SEQUENCE [LARGE SCALE GENOMIC DNA]</scope>
    <source>
        <strain evidence="3">cv. GT1</strain>
        <tissue evidence="2">Leaf</tissue>
    </source>
</reference>
<evidence type="ECO:0000313" key="2">
    <source>
        <dbReference type="EMBL" id="KAF2297024.1"/>
    </source>
</evidence>
<proteinExistence type="predicted"/>
<dbReference type="Pfam" id="PF07727">
    <property type="entry name" value="RVT_2"/>
    <property type="match status" value="1"/>
</dbReference>
<keyword evidence="3" id="KW-1185">Reference proteome</keyword>
<comment type="caution">
    <text evidence="2">The sequence shown here is derived from an EMBL/GenBank/DDBJ whole genome shotgun (WGS) entry which is preliminary data.</text>
</comment>
<dbReference type="Proteomes" id="UP000467840">
    <property type="component" value="Chromosome 18"/>
</dbReference>
<name>A0A6A6L7Q5_HEVBR</name>
<evidence type="ECO:0000259" key="1">
    <source>
        <dbReference type="Pfam" id="PF07727"/>
    </source>
</evidence>
<sequence>MFAKLFSKKNDTRSQLIESELLSLAQCDMTIAQYFHKVKSLCQEILELDPQAPIGETRMKRIIIHGLRLEYRRFIAAVQGWQNQPSLVEFENLLAGQEALVKQMGEVLQKVKRRPFMKGALQAVCHRWLKRNQGKAKNHQGEGCTSSGELQRTKVTARCLKGNATTAARKVIQQRCVGRREEPWKVMPLLLKSEEEWDVEALFAAEDDEIAPMATTSNLIDYEKYWIVDSGCLNHMTDVKVYHDLEIIKEPVMKGWRLESVYVMTVETTYVDKTTKNETADLWHMWLGDINYSKLDLMMKRSMLKGLSQLEIKLSEAEDADNGDIEEGIAQNPCTLMCFNNQMKKWLFDDTANSSLFVKANGGKLAIVLMYVDGLIIIGDCEEEVLRSKENLSVRFQMKELGQLKHFLSLEVDRTEEGIFFHQQKNSKDLLKKFGLLKCKTISMPIEPNAKMCAHEGKDLEDTTMYRQVVGSLSS</sequence>
<evidence type="ECO:0000313" key="3">
    <source>
        <dbReference type="Proteomes" id="UP000467840"/>
    </source>
</evidence>
<dbReference type="InterPro" id="IPR013103">
    <property type="entry name" value="RVT_2"/>
</dbReference>
<dbReference type="PANTHER" id="PTHR47481">
    <property type="match status" value="1"/>
</dbReference>
<protein>
    <recommendedName>
        <fullName evidence="1">Reverse transcriptase Ty1/copia-type domain-containing protein</fullName>
    </recommendedName>
</protein>
<feature type="domain" description="Reverse transcriptase Ty1/copia-type" evidence="1">
    <location>
        <begin position="337"/>
        <end position="447"/>
    </location>
</feature>
<dbReference type="AlphaFoldDB" id="A0A6A6L7Q5"/>